<evidence type="ECO:0000313" key="2">
    <source>
        <dbReference type="EMBL" id="CAF1202208.1"/>
    </source>
</evidence>
<gene>
    <name evidence="2" type="ORF">OVA965_LOCUS24041</name>
    <name evidence="3" type="ORF">TMI583_LOCUS24762</name>
</gene>
<dbReference type="Proteomes" id="UP000682733">
    <property type="component" value="Unassembled WGS sequence"/>
</dbReference>
<feature type="non-terminal residue" evidence="2">
    <location>
        <position position="1"/>
    </location>
</feature>
<comment type="caution">
    <text evidence="2">The sequence shown here is derived from an EMBL/GenBank/DDBJ whole genome shotgun (WGS) entry which is preliminary data.</text>
</comment>
<accession>A0A8S2EE09</accession>
<proteinExistence type="predicted"/>
<feature type="region of interest" description="Disordered" evidence="1">
    <location>
        <begin position="1"/>
        <end position="20"/>
    </location>
</feature>
<sequence length="124" mass="13671">MAEKSGMHENVKKSFSAVPMRQSEDEEEVAVVAAEQAVIDIFIKVLLVFVLLVKENNILDEDDLPDNVEEIYEIPAEKATLDLPDLDDELDTADVNDANEKDTSISAGPVNVDTTEKKESPKTP</sequence>
<reference evidence="2" key="1">
    <citation type="submission" date="2021-02" db="EMBL/GenBank/DDBJ databases">
        <authorList>
            <person name="Nowell W R."/>
        </authorList>
    </citation>
    <scope>NUCLEOTIDE SEQUENCE</scope>
</reference>
<feature type="compositionally biased region" description="Basic and acidic residues" evidence="1">
    <location>
        <begin position="1"/>
        <end position="12"/>
    </location>
</feature>
<dbReference type="EMBL" id="CAJOBA010035848">
    <property type="protein sequence ID" value="CAF4012027.1"/>
    <property type="molecule type" value="Genomic_DNA"/>
</dbReference>
<organism evidence="2 4">
    <name type="scientific">Didymodactylos carnosus</name>
    <dbReference type="NCBI Taxonomy" id="1234261"/>
    <lineage>
        <taxon>Eukaryota</taxon>
        <taxon>Metazoa</taxon>
        <taxon>Spiralia</taxon>
        <taxon>Gnathifera</taxon>
        <taxon>Rotifera</taxon>
        <taxon>Eurotatoria</taxon>
        <taxon>Bdelloidea</taxon>
        <taxon>Philodinida</taxon>
        <taxon>Philodinidae</taxon>
        <taxon>Didymodactylos</taxon>
    </lineage>
</organism>
<dbReference type="EMBL" id="CAJNOK010014314">
    <property type="protein sequence ID" value="CAF1202208.1"/>
    <property type="molecule type" value="Genomic_DNA"/>
</dbReference>
<name>A0A8S2EE09_9BILA</name>
<dbReference type="AlphaFoldDB" id="A0A8S2EE09"/>
<feature type="compositionally biased region" description="Acidic residues" evidence="1">
    <location>
        <begin position="84"/>
        <end position="94"/>
    </location>
</feature>
<protein>
    <submittedName>
        <fullName evidence="2">Uncharacterized protein</fullName>
    </submittedName>
</protein>
<feature type="compositionally biased region" description="Basic and acidic residues" evidence="1">
    <location>
        <begin position="114"/>
        <end position="124"/>
    </location>
</feature>
<evidence type="ECO:0000313" key="4">
    <source>
        <dbReference type="Proteomes" id="UP000677228"/>
    </source>
</evidence>
<evidence type="ECO:0000256" key="1">
    <source>
        <dbReference type="SAM" id="MobiDB-lite"/>
    </source>
</evidence>
<dbReference type="Proteomes" id="UP000677228">
    <property type="component" value="Unassembled WGS sequence"/>
</dbReference>
<evidence type="ECO:0000313" key="3">
    <source>
        <dbReference type="EMBL" id="CAF4012027.1"/>
    </source>
</evidence>
<feature type="region of interest" description="Disordered" evidence="1">
    <location>
        <begin position="82"/>
        <end position="124"/>
    </location>
</feature>